<dbReference type="NCBIfam" id="TIGR01539">
    <property type="entry name" value="portal_lambda"/>
    <property type="match status" value="1"/>
</dbReference>
<reference evidence="1" key="1">
    <citation type="journal article" date="2020" name="Int. J. Syst. Evol. Microbiol.">
        <title>Notification of changes in taxonomic opinion previously published outside the IJSEM.</title>
        <authorList>
            <person name="Oren A."/>
            <person name="Garrity G."/>
        </authorList>
    </citation>
    <scope>NUCLEOTIDE SEQUENCE</scope>
    <source>
        <strain evidence="1">TCYB15</strain>
    </source>
</reference>
<accession>A0AAU8C4U8</accession>
<dbReference type="Pfam" id="PF05136">
    <property type="entry name" value="Phage_portal_2"/>
    <property type="match status" value="1"/>
</dbReference>
<dbReference type="EMBL" id="CP159193">
    <property type="protein sequence ID" value="XCF11139.1"/>
    <property type="molecule type" value="Genomic_DNA"/>
</dbReference>
<protein>
    <submittedName>
        <fullName evidence="1">Phage portal protein</fullName>
    </submittedName>
</protein>
<organism evidence="1">
    <name type="scientific">Sulfitobacter sp. TCYB15</name>
    <dbReference type="NCBI Taxonomy" id="3229275"/>
    <lineage>
        <taxon>Bacteria</taxon>
        <taxon>Pseudomonadati</taxon>
        <taxon>Pseudomonadota</taxon>
        <taxon>Alphaproteobacteria</taxon>
        <taxon>Rhodobacterales</taxon>
        <taxon>Roseobacteraceae</taxon>
        <taxon>Sulfitobacter</taxon>
    </lineage>
</organism>
<gene>
    <name evidence="1" type="ORF">ABM428_04665</name>
</gene>
<dbReference type="InterPro" id="IPR006429">
    <property type="entry name" value="Phage_lambda_portal"/>
</dbReference>
<evidence type="ECO:0000313" key="1">
    <source>
        <dbReference type="EMBL" id="XCF11139.1"/>
    </source>
</evidence>
<reference evidence="1" key="2">
    <citation type="submission" date="2024-06" db="EMBL/GenBank/DDBJ databases">
        <authorList>
            <person name="Deng Y."/>
        </authorList>
    </citation>
    <scope>NUCLEOTIDE SEQUENCE</scope>
    <source>
        <strain evidence="1">TCYB15</strain>
    </source>
</reference>
<proteinExistence type="predicted"/>
<dbReference type="GO" id="GO:0005198">
    <property type="term" value="F:structural molecule activity"/>
    <property type="evidence" value="ECO:0007669"/>
    <property type="project" value="InterPro"/>
</dbReference>
<dbReference type="KEGG" id="suly:ABM428_04665"/>
<sequence>MAFPFAHFFKRDTTTAVEKRSFDAATGGRRGSAFMAYGSNATETLAAAAPLRSRARHAYANNGYIANGVSAIVAEAVGAGIEPASAHPNADLRDDLNQTWLDFAETADVEGRTDLRGLLAQMVLACAVDGESFAVIEEDSDGIQVRLIPAEMVDESKTADLGQDRYIAAGVEYDARGRRVAYHVQPQRPTDLFPTSRDPIRVPAKDVLHLMRPLGPGQVRGVSWLAPILLTLTEFDGLMDALLVGCRVSALHTGFIVDQNNLGGAGPYLDDVSGADVSLEPGVIRTLPGGKDIRFSSPQEAKDSIAFAKLTLGQIAAGLGVPQHLLDGDLSNANYSSLRAGLLPFRAKIEQFCYHQLIPQVLTPLWRRVMTRAYLSGNAVPDLAPAFKVEWLTPRAQQVDPLKDTQALIAQIDAKLTSRTQAVASLGWNRADLDREIATETGGETNDIA</sequence>
<dbReference type="GO" id="GO:0019068">
    <property type="term" value="P:virion assembly"/>
    <property type="evidence" value="ECO:0007669"/>
    <property type="project" value="InterPro"/>
</dbReference>
<dbReference type="AlphaFoldDB" id="A0AAU8C4U8"/>
<dbReference type="RefSeq" id="WP_132997093.1">
    <property type="nucleotide sequence ID" value="NZ_CP159193.1"/>
</dbReference>
<name>A0AAU8C4U8_9RHOB</name>